<reference evidence="1" key="1">
    <citation type="journal article" date="2014" name="Int. J. Syst. Evol. Microbiol.">
        <title>Complete genome sequence of Corynebacterium casei LMG S-19264T (=DSM 44701T), isolated from a smear-ripened cheese.</title>
        <authorList>
            <consortium name="US DOE Joint Genome Institute (JGI-PGF)"/>
            <person name="Walter F."/>
            <person name="Albersmeier A."/>
            <person name="Kalinowski J."/>
            <person name="Ruckert C."/>
        </authorList>
    </citation>
    <scope>NUCLEOTIDE SEQUENCE</scope>
    <source>
        <strain evidence="1">KCTC 42731</strain>
    </source>
</reference>
<dbReference type="EMBL" id="BNCK01000004">
    <property type="protein sequence ID" value="GHF92283.1"/>
    <property type="molecule type" value="Genomic_DNA"/>
</dbReference>
<dbReference type="AlphaFoldDB" id="A0A919BJW3"/>
<protein>
    <submittedName>
        <fullName evidence="1">Uncharacterized protein</fullName>
    </submittedName>
</protein>
<gene>
    <name evidence="1" type="ORF">GCM10017161_20480</name>
</gene>
<sequence length="70" mass="8179">MSAIWRNHANKLAELISNNNETQAHLYLEQLMLFPVDIQDKIIEDISHLSNCNSESISNIINQYMMFELK</sequence>
<name>A0A919BJW3_9GAMM</name>
<evidence type="ECO:0000313" key="2">
    <source>
        <dbReference type="Proteomes" id="UP000623842"/>
    </source>
</evidence>
<organism evidence="1 2">
    <name type="scientific">Thalassotalea marina</name>
    <dbReference type="NCBI Taxonomy" id="1673741"/>
    <lineage>
        <taxon>Bacteria</taxon>
        <taxon>Pseudomonadati</taxon>
        <taxon>Pseudomonadota</taxon>
        <taxon>Gammaproteobacteria</taxon>
        <taxon>Alteromonadales</taxon>
        <taxon>Colwelliaceae</taxon>
        <taxon>Thalassotalea</taxon>
    </lineage>
</organism>
<keyword evidence="2" id="KW-1185">Reference proteome</keyword>
<dbReference type="RefSeq" id="WP_189770014.1">
    <property type="nucleotide sequence ID" value="NZ_BNCK01000004.1"/>
</dbReference>
<evidence type="ECO:0000313" key="1">
    <source>
        <dbReference type="EMBL" id="GHF92283.1"/>
    </source>
</evidence>
<proteinExistence type="predicted"/>
<accession>A0A919BJW3</accession>
<dbReference type="Proteomes" id="UP000623842">
    <property type="component" value="Unassembled WGS sequence"/>
</dbReference>
<comment type="caution">
    <text evidence="1">The sequence shown here is derived from an EMBL/GenBank/DDBJ whole genome shotgun (WGS) entry which is preliminary data.</text>
</comment>
<reference evidence="1" key="2">
    <citation type="submission" date="2020-09" db="EMBL/GenBank/DDBJ databases">
        <authorList>
            <person name="Sun Q."/>
            <person name="Kim S."/>
        </authorList>
    </citation>
    <scope>NUCLEOTIDE SEQUENCE</scope>
    <source>
        <strain evidence="1">KCTC 42731</strain>
    </source>
</reference>